<reference evidence="2 4" key="2">
    <citation type="submission" date="2020-07" db="EMBL/GenBank/DDBJ databases">
        <title>Sequencing the genomes of 1000 actinobacteria strains.</title>
        <authorList>
            <person name="Klenk H.-P."/>
        </authorList>
    </citation>
    <scope>NUCLEOTIDE SEQUENCE [LARGE SCALE GENOMIC DNA]</scope>
    <source>
        <strain evidence="2 4">DSM 41455</strain>
    </source>
</reference>
<evidence type="ECO:0000313" key="2">
    <source>
        <dbReference type="EMBL" id="NYE40744.1"/>
    </source>
</evidence>
<name>A0A7J0C4M6_9ACTN</name>
<organism evidence="1 3">
    <name type="scientific">Streptomyces fulvorobeus</name>
    <dbReference type="NCBI Taxonomy" id="284028"/>
    <lineage>
        <taxon>Bacteria</taxon>
        <taxon>Bacillati</taxon>
        <taxon>Actinomycetota</taxon>
        <taxon>Actinomycetes</taxon>
        <taxon>Kitasatosporales</taxon>
        <taxon>Streptomycetaceae</taxon>
        <taxon>Streptomyces</taxon>
    </lineage>
</organism>
<protein>
    <submittedName>
        <fullName evidence="1">Uncharacterized protein</fullName>
    </submittedName>
</protein>
<dbReference type="Proteomes" id="UP000530403">
    <property type="component" value="Unassembled WGS sequence"/>
</dbReference>
<sequence>MNGRAEPTGYRCEVRAEGLVYGTGRTLPYVLGTFRTISPVLALRWIRSEARRIADRLDPDPRQSAWVRPFMRVPHVPVPDGPTGLRAWADDPHSERVARERIKSGDPLSVVIPDMDCRYTLSVWPEMEPTRVRLHQPRPGRQPTGR</sequence>
<gene>
    <name evidence="2" type="ORF">HEB29_001755</name>
    <name evidence="1" type="ORF">Sfulv_18580</name>
</gene>
<dbReference type="RefSeq" id="WP_173313174.1">
    <property type="nucleotide sequence ID" value="NZ_BAAAUE010000007.1"/>
</dbReference>
<dbReference type="EMBL" id="JACCCF010000001">
    <property type="protein sequence ID" value="NYE40744.1"/>
    <property type="molecule type" value="Genomic_DNA"/>
</dbReference>
<reference evidence="1 3" key="1">
    <citation type="submission" date="2020-05" db="EMBL/GenBank/DDBJ databases">
        <title>Whole genome shotgun sequence of Streptomyces fulvorobeus NBRC 15897.</title>
        <authorList>
            <person name="Komaki H."/>
            <person name="Tamura T."/>
        </authorList>
    </citation>
    <scope>NUCLEOTIDE SEQUENCE [LARGE SCALE GENOMIC DNA]</scope>
    <source>
        <strain evidence="1 3">NBRC 15897</strain>
    </source>
</reference>
<dbReference type="Proteomes" id="UP000498980">
    <property type="component" value="Unassembled WGS sequence"/>
</dbReference>
<accession>A0A7J0C4M6</accession>
<dbReference type="EMBL" id="BLWC01000001">
    <property type="protein sequence ID" value="GFM97047.1"/>
    <property type="molecule type" value="Genomic_DNA"/>
</dbReference>
<evidence type="ECO:0000313" key="1">
    <source>
        <dbReference type="EMBL" id="GFM97047.1"/>
    </source>
</evidence>
<keyword evidence="3" id="KW-1185">Reference proteome</keyword>
<proteinExistence type="predicted"/>
<evidence type="ECO:0000313" key="4">
    <source>
        <dbReference type="Proteomes" id="UP000530403"/>
    </source>
</evidence>
<dbReference type="AlphaFoldDB" id="A0A7J0C4M6"/>
<comment type="caution">
    <text evidence="1">The sequence shown here is derived from an EMBL/GenBank/DDBJ whole genome shotgun (WGS) entry which is preliminary data.</text>
</comment>
<evidence type="ECO:0000313" key="3">
    <source>
        <dbReference type="Proteomes" id="UP000498980"/>
    </source>
</evidence>